<sequence length="39" mass="4040">MVLFRAGNCRITCANSGFLTIAVGKNACAGNNRPLAKVS</sequence>
<proteinExistence type="predicted"/>
<dbReference type="HOGENOM" id="CLU_3306704_0_0_6"/>
<dbReference type="EMBL" id="AGCM01000169">
    <property type="protein sequence ID" value="EHM50925.1"/>
    <property type="molecule type" value="Genomic_DNA"/>
</dbReference>
<accession>G9ZIV5</accession>
<reference evidence="1 2" key="1">
    <citation type="submission" date="2011-08" db="EMBL/GenBank/DDBJ databases">
        <authorList>
            <person name="Weinstock G."/>
            <person name="Sodergren E."/>
            <person name="Clifton S."/>
            <person name="Fulton L."/>
            <person name="Fulton B."/>
            <person name="Courtney L."/>
            <person name="Fronick C."/>
            <person name="Harrison M."/>
            <person name="Strong C."/>
            <person name="Farmer C."/>
            <person name="Delahaunty K."/>
            <person name="Markovic C."/>
            <person name="Hall O."/>
            <person name="Minx P."/>
            <person name="Tomlinson C."/>
            <person name="Mitreva M."/>
            <person name="Hou S."/>
            <person name="Chen J."/>
            <person name="Wollam A."/>
            <person name="Pepin K.H."/>
            <person name="Johnson M."/>
            <person name="Bhonagiri V."/>
            <person name="Zhang X."/>
            <person name="Suruliraj S."/>
            <person name="Warren W."/>
            <person name="Chinwalla A."/>
            <person name="Mardis E.R."/>
            <person name="Wilson R.K."/>
        </authorList>
    </citation>
    <scope>NUCLEOTIDE SEQUENCE [LARGE SCALE GENOMIC DNA]</scope>
    <source>
        <strain evidence="1 2">F0432</strain>
    </source>
</reference>
<name>G9ZIV5_9GAMM</name>
<protein>
    <submittedName>
        <fullName evidence="1">Uncharacterized protein</fullName>
    </submittedName>
</protein>
<evidence type="ECO:0000313" key="2">
    <source>
        <dbReference type="Proteomes" id="UP000004750"/>
    </source>
</evidence>
<dbReference type="AlphaFoldDB" id="G9ZIV5"/>
<gene>
    <name evidence="1" type="ORF">HMPREF9080_02722</name>
</gene>
<organism evidence="1 2">
    <name type="scientific">Cardiobacterium valvarum F0432</name>
    <dbReference type="NCBI Taxonomy" id="797473"/>
    <lineage>
        <taxon>Bacteria</taxon>
        <taxon>Pseudomonadati</taxon>
        <taxon>Pseudomonadota</taxon>
        <taxon>Gammaproteobacteria</taxon>
        <taxon>Cardiobacteriales</taxon>
        <taxon>Cardiobacteriaceae</taxon>
        <taxon>Cardiobacterium</taxon>
    </lineage>
</organism>
<dbReference type="Proteomes" id="UP000004750">
    <property type="component" value="Unassembled WGS sequence"/>
</dbReference>
<evidence type="ECO:0000313" key="1">
    <source>
        <dbReference type="EMBL" id="EHM50925.1"/>
    </source>
</evidence>
<comment type="caution">
    <text evidence="1">The sequence shown here is derived from an EMBL/GenBank/DDBJ whole genome shotgun (WGS) entry which is preliminary data.</text>
</comment>